<dbReference type="GO" id="GO:0016787">
    <property type="term" value="F:hydrolase activity"/>
    <property type="evidence" value="ECO:0007669"/>
    <property type="project" value="UniProtKB-KW"/>
</dbReference>
<protein>
    <submittedName>
        <fullName evidence="3">Fumarylacetoacetate hydrolase family protein</fullName>
    </submittedName>
</protein>
<dbReference type="PANTHER" id="PTHR11820:SF90">
    <property type="entry name" value="FLUTATHIONE S-TRANSFERASE"/>
    <property type="match status" value="1"/>
</dbReference>
<keyword evidence="3" id="KW-0378">Hydrolase</keyword>
<reference evidence="3" key="2">
    <citation type="journal article" date="2022" name="Res Sq">
        <title>Evolution of multicellular longitudinally dividing oral cavity symbionts (Neisseriaceae).</title>
        <authorList>
            <person name="Nyongesa S."/>
            <person name="Weber P."/>
            <person name="Bernet E."/>
            <person name="Pullido F."/>
            <person name="Nieckarz M."/>
            <person name="Delaby M."/>
            <person name="Nieves C."/>
            <person name="Viehboeck T."/>
            <person name="Krause N."/>
            <person name="Rivera-Millot A."/>
            <person name="Nakamura A."/>
            <person name="Vischer N."/>
            <person name="VanNieuwenhze M."/>
            <person name="Brun Y."/>
            <person name="Cava F."/>
            <person name="Bulgheresi S."/>
            <person name="Veyrier F."/>
        </authorList>
    </citation>
    <scope>NUCLEOTIDE SEQUENCE</scope>
    <source>
        <strain evidence="3">SAG 1488-6</strain>
    </source>
</reference>
<dbReference type="SUPFAM" id="SSF56529">
    <property type="entry name" value="FAH"/>
    <property type="match status" value="1"/>
</dbReference>
<evidence type="ECO:0000313" key="3">
    <source>
        <dbReference type="EMBL" id="UOO93536.1"/>
    </source>
</evidence>
<evidence type="ECO:0000313" key="4">
    <source>
        <dbReference type="Proteomes" id="UP000832034"/>
    </source>
</evidence>
<dbReference type="InterPro" id="IPR011234">
    <property type="entry name" value="Fumarylacetoacetase-like_C"/>
</dbReference>
<evidence type="ECO:0000259" key="2">
    <source>
        <dbReference type="Pfam" id="PF01557"/>
    </source>
</evidence>
<name>A0ABY4ECR6_VITST</name>
<dbReference type="Gene3D" id="3.90.850.10">
    <property type="entry name" value="Fumarylacetoacetase-like, C-terminal domain"/>
    <property type="match status" value="1"/>
</dbReference>
<dbReference type="InterPro" id="IPR036663">
    <property type="entry name" value="Fumarylacetoacetase_C_sf"/>
</dbReference>
<accession>A0ABY4ECR6</accession>
<evidence type="ECO:0000256" key="1">
    <source>
        <dbReference type="ARBA" id="ARBA00022723"/>
    </source>
</evidence>
<proteinExistence type="predicted"/>
<keyword evidence="1" id="KW-0479">Metal-binding</keyword>
<dbReference type="Proteomes" id="UP000832034">
    <property type="component" value="Chromosome"/>
</dbReference>
<dbReference type="RefSeq" id="WP_019957739.1">
    <property type="nucleotide sequence ID" value="NZ_CP091512.1"/>
</dbReference>
<sequence>MSYAFEPMSIVGLPIHGSDDLYPVRRIYCVGRNYAAHAREMGFDPDREPPFFFCKPNDAQSIVPVKAGETIDLPYPSQTSNYHYEIELVVAIGKGGKNISVEEAAAHIFGYAVGLDMTRRDLQMKMREMGRPWEIGKAFDYSAPIGAIHPIAATGELNVADIHLTVDGQTRQRSDINHLIWNVAETISKLSELFELQAGDLIMTGTPEGVGAVKQGETMHAEVAGLSPITVKMI</sequence>
<keyword evidence="4" id="KW-1185">Reference proteome</keyword>
<dbReference type="Pfam" id="PF01557">
    <property type="entry name" value="FAA_hydrolase"/>
    <property type="match status" value="1"/>
</dbReference>
<dbReference type="EMBL" id="CP091512">
    <property type="protein sequence ID" value="UOO93536.1"/>
    <property type="molecule type" value="Genomic_DNA"/>
</dbReference>
<gene>
    <name evidence="3" type="ORF">LVJ81_05790</name>
</gene>
<organism evidence="3 4">
    <name type="scientific">Vitreoscilla stercoraria</name>
    <dbReference type="NCBI Taxonomy" id="61"/>
    <lineage>
        <taxon>Bacteria</taxon>
        <taxon>Pseudomonadati</taxon>
        <taxon>Pseudomonadota</taxon>
        <taxon>Betaproteobacteria</taxon>
        <taxon>Neisseriales</taxon>
        <taxon>Neisseriaceae</taxon>
        <taxon>Vitreoscilla</taxon>
    </lineage>
</organism>
<reference evidence="3" key="1">
    <citation type="submission" date="2021-12" db="EMBL/GenBank/DDBJ databases">
        <authorList>
            <person name="Veyrier F.J."/>
        </authorList>
    </citation>
    <scope>NUCLEOTIDE SEQUENCE</scope>
    <source>
        <strain evidence="3">SAG 1488-6</strain>
    </source>
</reference>
<dbReference type="PANTHER" id="PTHR11820">
    <property type="entry name" value="ACYLPYRUVASE"/>
    <property type="match status" value="1"/>
</dbReference>
<feature type="domain" description="Fumarylacetoacetase-like C-terminal" evidence="2">
    <location>
        <begin position="27"/>
        <end position="230"/>
    </location>
</feature>